<dbReference type="RefSeq" id="WP_068956711.1">
    <property type="nucleotide sequence ID" value="NZ_LGLV01000015.1"/>
</dbReference>
<name>A0A1C7NW44_9HYPH</name>
<accession>A0A1C7NW44</accession>
<dbReference type="PATRIC" id="fig|1612624.7.peg.2155"/>
<dbReference type="PANTHER" id="PTHR36922:SF1">
    <property type="entry name" value="DUF1993 DOMAIN-CONTAINING PROTEIN"/>
    <property type="match status" value="1"/>
</dbReference>
<dbReference type="InterPro" id="IPR034660">
    <property type="entry name" value="DinB/YfiT-like"/>
</dbReference>
<comment type="caution">
    <text evidence="1">The sequence shown here is derived from an EMBL/GenBank/DDBJ whole genome shotgun (WGS) entry which is preliminary data.</text>
</comment>
<protein>
    <recommendedName>
        <fullName evidence="3">DUF1993 domain-containing protein</fullName>
    </recommendedName>
</protein>
<evidence type="ECO:0000313" key="2">
    <source>
        <dbReference type="Proteomes" id="UP000093111"/>
    </source>
</evidence>
<sequence>MPVSMFKLSVPVFIRGLNVLATLLDKAESHAAAKKIPLDDLFNARLAPDMLPLSGQIQRVSDTSKNAIGRLTEVPAPSFPDEEKTFSELRERIAKTIAFLETVKPSDLEKSDTKDVPIAFGKLKFTFTGDDYLLKFALPNFFFHVATTHDILRNQGVAVGKTDYLGPYG</sequence>
<dbReference type="PANTHER" id="PTHR36922">
    <property type="entry name" value="BLL2446 PROTEIN"/>
    <property type="match status" value="1"/>
</dbReference>
<keyword evidence="2" id="KW-1185">Reference proteome</keyword>
<dbReference type="STRING" id="1612624.ADU59_22425"/>
<organism evidence="1 2">
    <name type="scientific">Pararhizobium polonicum</name>
    <dbReference type="NCBI Taxonomy" id="1612624"/>
    <lineage>
        <taxon>Bacteria</taxon>
        <taxon>Pseudomonadati</taxon>
        <taxon>Pseudomonadota</taxon>
        <taxon>Alphaproteobacteria</taxon>
        <taxon>Hyphomicrobiales</taxon>
        <taxon>Rhizobiaceae</taxon>
        <taxon>Rhizobium/Agrobacterium group</taxon>
        <taxon>Pararhizobium</taxon>
    </lineage>
</organism>
<dbReference type="Proteomes" id="UP000093111">
    <property type="component" value="Unassembled WGS sequence"/>
</dbReference>
<dbReference type="EMBL" id="LGLV01000015">
    <property type="protein sequence ID" value="OBZ93223.1"/>
    <property type="molecule type" value="Genomic_DNA"/>
</dbReference>
<dbReference type="Gene3D" id="1.20.120.450">
    <property type="entry name" value="dinb family like domain"/>
    <property type="match status" value="1"/>
</dbReference>
<dbReference type="InterPro" id="IPR018531">
    <property type="entry name" value="DUF1993"/>
</dbReference>
<gene>
    <name evidence="1" type="ORF">ADU59_22425</name>
</gene>
<dbReference type="Pfam" id="PF09351">
    <property type="entry name" value="DUF1993"/>
    <property type="match status" value="1"/>
</dbReference>
<reference evidence="1 2" key="1">
    <citation type="journal article" date="2016" name="Syst. Appl. Microbiol.">
        <title>Pararhizobium polonicum sp. nov. isolated from tumors on stone fruit rootstocks.</title>
        <authorList>
            <person name="Pulawska J."/>
            <person name="Kuzmanovic N."/>
            <person name="Willems A."/>
            <person name="Pothier J.F."/>
        </authorList>
    </citation>
    <scope>NUCLEOTIDE SEQUENCE [LARGE SCALE GENOMIC DNA]</scope>
    <source>
        <strain evidence="1 2">F5.1</strain>
    </source>
</reference>
<dbReference type="SUPFAM" id="SSF109854">
    <property type="entry name" value="DinB/YfiT-like putative metalloenzymes"/>
    <property type="match status" value="1"/>
</dbReference>
<evidence type="ECO:0008006" key="3">
    <source>
        <dbReference type="Google" id="ProtNLM"/>
    </source>
</evidence>
<proteinExistence type="predicted"/>
<evidence type="ECO:0000313" key="1">
    <source>
        <dbReference type="EMBL" id="OBZ93223.1"/>
    </source>
</evidence>
<dbReference type="AlphaFoldDB" id="A0A1C7NW44"/>